<gene>
    <name evidence="3" type="ORF">TVY486_1014650</name>
</gene>
<feature type="domain" description="Calponin-homology (CH)" evidence="2">
    <location>
        <begin position="2"/>
        <end position="106"/>
    </location>
</feature>
<reference evidence="3" key="1">
    <citation type="journal article" date="2012" name="Proc. Natl. Acad. Sci. U.S.A.">
        <title>Antigenic diversity is generated by distinct evolutionary mechanisms in African trypanosome species.</title>
        <authorList>
            <person name="Jackson A.P."/>
            <person name="Berry A."/>
            <person name="Aslett M."/>
            <person name="Allison H.C."/>
            <person name="Burton P."/>
            <person name="Vavrova-Anderson J."/>
            <person name="Brown R."/>
            <person name="Browne H."/>
            <person name="Corton N."/>
            <person name="Hauser H."/>
            <person name="Gamble J."/>
            <person name="Gilderthorp R."/>
            <person name="Marcello L."/>
            <person name="McQuillan J."/>
            <person name="Otto T.D."/>
            <person name="Quail M.A."/>
            <person name="Sanders M.J."/>
            <person name="van Tonder A."/>
            <person name="Ginger M.L."/>
            <person name="Field M.C."/>
            <person name="Barry J.D."/>
            <person name="Hertz-Fowler C."/>
            <person name="Berriman M."/>
        </authorList>
    </citation>
    <scope>NUCLEOTIDE SEQUENCE</scope>
    <source>
        <strain evidence="3">Y486</strain>
    </source>
</reference>
<dbReference type="InterPro" id="IPR036872">
    <property type="entry name" value="CH_dom_sf"/>
</dbReference>
<dbReference type="AlphaFoldDB" id="G0U4Q8"/>
<evidence type="ECO:0000256" key="1">
    <source>
        <dbReference type="SAM" id="MobiDB-lite"/>
    </source>
</evidence>
<feature type="region of interest" description="Disordered" evidence="1">
    <location>
        <begin position="1018"/>
        <end position="1038"/>
    </location>
</feature>
<dbReference type="GO" id="GO:0051493">
    <property type="term" value="P:regulation of cytoskeleton organization"/>
    <property type="evidence" value="ECO:0007669"/>
    <property type="project" value="TreeGrafter"/>
</dbReference>
<dbReference type="GO" id="GO:0008017">
    <property type="term" value="F:microtubule binding"/>
    <property type="evidence" value="ECO:0007669"/>
    <property type="project" value="TreeGrafter"/>
</dbReference>
<dbReference type="PANTHER" id="PTHR12509">
    <property type="entry name" value="SPERMATOGENESIS-ASSOCIATED 4-RELATED"/>
    <property type="match status" value="1"/>
</dbReference>
<evidence type="ECO:0000313" key="3">
    <source>
        <dbReference type="EMBL" id="CCC52422.1"/>
    </source>
</evidence>
<dbReference type="EMBL" id="HE573026">
    <property type="protein sequence ID" value="CCC52422.1"/>
    <property type="molecule type" value="Genomic_DNA"/>
</dbReference>
<dbReference type="InterPro" id="IPR052111">
    <property type="entry name" value="Spermatogenesis_Ciliary_MAP"/>
</dbReference>
<organism evidence="3">
    <name type="scientific">Trypanosoma vivax (strain Y486)</name>
    <dbReference type="NCBI Taxonomy" id="1055687"/>
    <lineage>
        <taxon>Eukaryota</taxon>
        <taxon>Discoba</taxon>
        <taxon>Euglenozoa</taxon>
        <taxon>Kinetoplastea</taxon>
        <taxon>Metakinetoplastina</taxon>
        <taxon>Trypanosomatida</taxon>
        <taxon>Trypanosomatidae</taxon>
        <taxon>Trypanosoma</taxon>
        <taxon>Duttonella</taxon>
    </lineage>
</organism>
<proteinExistence type="predicted"/>
<evidence type="ECO:0000259" key="2">
    <source>
        <dbReference type="PROSITE" id="PS50021"/>
    </source>
</evidence>
<sequence length="1142" mass="127136">MATMQREIIRWLSSLDLTQPVRNPQMDLANGFLFAEIISRYDRRVSMHRYSPGCSSECKRRNWKALLDDMKSTGLARTAPDIAEAVIQGKPGAALKILDQLYEYFSGRPAPPRHETVGRAAAALLEVMEVAQGTVEQRGVDSTNCAESLLPAINSEFPLVHVLRQPGFAQPTTTALLRVANSDSRSAKLIGPTPQDELKVVKRNEKLMAEHDMLNKLHRQTNPQRFAHAKRPGIHNVGNKQRKNPMNRAARWDDYHLNVGRASTVHIRSLNDRIISGLRDRAADDGYKNIVEGSVDIDPIEGQMITIFEEANSDLRVSLSRLMGTLLNSVKHAKVWERVYGCSENEDLFSAFVGHCGNMPFSTLTECWGLLMRASGHVAGVLFARPSEFVYLLRALRFIFSPEVLHIRMLHVSSTLRDPVAAEDSSSTNCTVRFDVAGHSVSRGIGSAESGELHYRKQRGVAQGVQALNVASAYRFLCSIGTAVHSLSPPLAFSLLSNYFIPSISKVLPMTSTVIMDAISRVVVSFIYGAIDETNDSKAAETDRRGTLKEELEDGLDQGEKWNPTEQLIALLTGLLKENFMHGGVPESPNYVWWRAQYSLLVRHLLHNGRGDVMLCKQLRTDATSECKSSEDTSDISICTMDDLCTKRVFIALASHSLQERTVGVAMLLELFSWDRWDLAIEPLLMIIGDIKKQKEASVFLIGATGSWETRVLLLDLFTAAFRSALFFLAGELRPACDSETKPLEGLLSQEITTRIASIIRERLDFDDLEVVTEVCLALFLNAPLLQRQLALQVVGKRLLPEKQRSVAATWIRCIISFPADRLDFLLRSPEASTQLYMHTSTDSRHFMPSIASSSRRASSVSILRPEVDEHPLQRLSSVQTLPHDEWFPDELCASNRLLVGRVKPTYVVAPLSESWDTFGAVQAALMFEGALTTVQLFSIIVSAFSASQKREMEPLSLLHGLLGASVGHSAMPPLDQVEPRDAMILCGSVSNILESTVHTDDECTPVSLRSLVKPLQRSTDVERKETKETEEEVADNTLTESDNAEGVTLTTVSTEMKDENFSTLLWPSSEDVDPTKQMDGYVEAFWLSVLHLLKHQLQECLADDRVERDIFLFPHCRRKKKRGNENYFSSGSSAASQAGKS</sequence>
<dbReference type="InterPro" id="IPR001715">
    <property type="entry name" value="CH_dom"/>
</dbReference>
<dbReference type="PROSITE" id="PS50021">
    <property type="entry name" value="CH"/>
    <property type="match status" value="1"/>
</dbReference>
<dbReference type="Pfam" id="PF06294">
    <property type="entry name" value="CH_2"/>
    <property type="match status" value="1"/>
</dbReference>
<accession>G0U4Q8</accession>
<dbReference type="VEuPathDB" id="TriTrypDB:TvY486_1014650"/>
<dbReference type="GO" id="GO:0005930">
    <property type="term" value="C:axoneme"/>
    <property type="evidence" value="ECO:0007669"/>
    <property type="project" value="TreeGrafter"/>
</dbReference>
<protein>
    <recommendedName>
        <fullName evidence="2">Calponin-homology (CH) domain-containing protein</fullName>
    </recommendedName>
</protein>
<dbReference type="PANTHER" id="PTHR12509:SF8">
    <property type="entry name" value="SPERMATOGENESIS-ASSOCIATED PROTEIN 4"/>
    <property type="match status" value="1"/>
</dbReference>
<dbReference type="InterPro" id="IPR010441">
    <property type="entry name" value="CH_2"/>
</dbReference>
<dbReference type="Gene3D" id="1.10.418.10">
    <property type="entry name" value="Calponin-like domain"/>
    <property type="match status" value="1"/>
</dbReference>
<name>G0U4Q8_TRYVY</name>